<evidence type="ECO:0000256" key="2">
    <source>
        <dbReference type="ARBA" id="ARBA00005810"/>
    </source>
</evidence>
<sequence>MVPAYVGLGANLGDALATLRAAVAALQSLPGVAAARASAVYRTAPFDAAGPDFLNAVVRLECRHTAHELFEQLRAIEHAHGRQRPYRHAPRTLDLDLLLWGDAQISTADLIVPHPRMHQRAFVLVPLAELAPCVKIPGQGELAPLLATAAGQPIERTGERLY</sequence>
<dbReference type="Gene3D" id="3.30.70.560">
    <property type="entry name" value="7,8-Dihydro-6-hydroxymethylpterin-pyrophosphokinase HPPK"/>
    <property type="match status" value="1"/>
</dbReference>
<evidence type="ECO:0000256" key="4">
    <source>
        <dbReference type="ARBA" id="ARBA00016218"/>
    </source>
</evidence>
<protein>
    <recommendedName>
        <fullName evidence="4">2-amino-4-hydroxy-6-hydroxymethyldihydropteridine pyrophosphokinase</fullName>
        <ecNumber evidence="3">2.7.6.3</ecNumber>
    </recommendedName>
    <alternativeName>
        <fullName evidence="11">6-hydroxymethyl-7,8-dihydropterin pyrophosphokinase</fullName>
    </alternativeName>
    <alternativeName>
        <fullName evidence="12">7,8-dihydro-6-hydroxymethylpterin-pyrophosphokinase</fullName>
    </alternativeName>
</protein>
<dbReference type="Pfam" id="PF01288">
    <property type="entry name" value="HPPK"/>
    <property type="match status" value="1"/>
</dbReference>
<reference evidence="14" key="1">
    <citation type="submission" date="2022-05" db="EMBL/GenBank/DDBJ databases">
        <title>Schlegelella sp. nov., isolated from mangrove soil.</title>
        <authorList>
            <person name="Liu Y."/>
            <person name="Ge X."/>
            <person name="Liu W."/>
        </authorList>
    </citation>
    <scope>NUCLEOTIDE SEQUENCE</scope>
    <source>
        <strain evidence="14">S2-27</strain>
    </source>
</reference>
<evidence type="ECO:0000256" key="10">
    <source>
        <dbReference type="ARBA" id="ARBA00029409"/>
    </source>
</evidence>
<dbReference type="Proteomes" id="UP001165541">
    <property type="component" value="Unassembled WGS sequence"/>
</dbReference>
<dbReference type="PANTHER" id="PTHR43071">
    <property type="entry name" value="2-AMINO-4-HYDROXY-6-HYDROXYMETHYLDIHYDROPTERIDINE PYROPHOSPHOKINASE"/>
    <property type="match status" value="1"/>
</dbReference>
<dbReference type="InterPro" id="IPR000550">
    <property type="entry name" value="Hppk"/>
</dbReference>
<dbReference type="PANTHER" id="PTHR43071:SF1">
    <property type="entry name" value="2-AMINO-4-HYDROXY-6-HYDROXYMETHYLDIHYDROPTERIDINE PYROPHOSPHOKINASE"/>
    <property type="match status" value="1"/>
</dbReference>
<feature type="domain" description="7,8-dihydro-6-hydroxymethylpterin-pyrophosphokinase" evidence="13">
    <location>
        <begin position="87"/>
        <end position="98"/>
    </location>
</feature>
<evidence type="ECO:0000256" key="7">
    <source>
        <dbReference type="ARBA" id="ARBA00022777"/>
    </source>
</evidence>
<accession>A0ABT0YH13</accession>
<dbReference type="CDD" id="cd00483">
    <property type="entry name" value="HPPK"/>
    <property type="match status" value="1"/>
</dbReference>
<evidence type="ECO:0000313" key="15">
    <source>
        <dbReference type="Proteomes" id="UP001165541"/>
    </source>
</evidence>
<evidence type="ECO:0000256" key="9">
    <source>
        <dbReference type="ARBA" id="ARBA00022909"/>
    </source>
</evidence>
<evidence type="ECO:0000256" key="5">
    <source>
        <dbReference type="ARBA" id="ARBA00022679"/>
    </source>
</evidence>
<dbReference type="GO" id="GO:0003848">
    <property type="term" value="F:2-amino-4-hydroxy-6-hydroxymethyldihydropteridine diphosphokinase activity"/>
    <property type="evidence" value="ECO:0007669"/>
    <property type="project" value="UniProtKB-EC"/>
</dbReference>
<name>A0ABT0YH13_9BURK</name>
<keyword evidence="5 14" id="KW-0808">Transferase</keyword>
<proteinExistence type="inferred from homology"/>
<keyword evidence="15" id="KW-1185">Reference proteome</keyword>
<evidence type="ECO:0000256" key="3">
    <source>
        <dbReference type="ARBA" id="ARBA00013253"/>
    </source>
</evidence>
<keyword evidence="7" id="KW-0418">Kinase</keyword>
<evidence type="ECO:0000256" key="1">
    <source>
        <dbReference type="ARBA" id="ARBA00005051"/>
    </source>
</evidence>
<dbReference type="EMBL" id="JAMKFE010000001">
    <property type="protein sequence ID" value="MCM5678020.1"/>
    <property type="molecule type" value="Genomic_DNA"/>
</dbReference>
<comment type="function">
    <text evidence="10">Catalyzes the transfer of pyrophosphate from adenosine triphosphate (ATP) to 6-hydroxymethyl-7,8-dihydropterin, an enzymatic step in folate biosynthesis pathway.</text>
</comment>
<evidence type="ECO:0000256" key="6">
    <source>
        <dbReference type="ARBA" id="ARBA00022741"/>
    </source>
</evidence>
<keyword evidence="9" id="KW-0289">Folate biosynthesis</keyword>
<evidence type="ECO:0000313" key="14">
    <source>
        <dbReference type="EMBL" id="MCM5678020.1"/>
    </source>
</evidence>
<evidence type="ECO:0000256" key="12">
    <source>
        <dbReference type="ARBA" id="ARBA00033413"/>
    </source>
</evidence>
<organism evidence="14 15">
    <name type="scientific">Caldimonas mangrovi</name>
    <dbReference type="NCBI Taxonomy" id="2944811"/>
    <lineage>
        <taxon>Bacteria</taxon>
        <taxon>Pseudomonadati</taxon>
        <taxon>Pseudomonadota</taxon>
        <taxon>Betaproteobacteria</taxon>
        <taxon>Burkholderiales</taxon>
        <taxon>Sphaerotilaceae</taxon>
        <taxon>Caldimonas</taxon>
    </lineage>
</organism>
<dbReference type="NCBIfam" id="TIGR01498">
    <property type="entry name" value="folK"/>
    <property type="match status" value="1"/>
</dbReference>
<dbReference type="SUPFAM" id="SSF55083">
    <property type="entry name" value="6-hydroxymethyl-7,8-dihydropterin pyrophosphokinase, HPPK"/>
    <property type="match status" value="1"/>
</dbReference>
<comment type="similarity">
    <text evidence="2">Belongs to the HPPK family.</text>
</comment>
<dbReference type="EC" id="2.7.6.3" evidence="3"/>
<dbReference type="InterPro" id="IPR035907">
    <property type="entry name" value="Hppk_sf"/>
</dbReference>
<keyword evidence="6" id="KW-0547">Nucleotide-binding</keyword>
<comment type="caution">
    <text evidence="14">The sequence shown here is derived from an EMBL/GenBank/DDBJ whole genome shotgun (WGS) entry which is preliminary data.</text>
</comment>
<dbReference type="RefSeq" id="WP_251776141.1">
    <property type="nucleotide sequence ID" value="NZ_JAMKFE010000001.1"/>
</dbReference>
<comment type="pathway">
    <text evidence="1">Cofactor biosynthesis; tetrahydrofolate biosynthesis; 2-amino-4-hydroxy-6-hydroxymethyl-7,8-dihydropteridine diphosphate from 7,8-dihydroneopterin triphosphate: step 4/4.</text>
</comment>
<dbReference type="PROSITE" id="PS00794">
    <property type="entry name" value="HPPK"/>
    <property type="match status" value="1"/>
</dbReference>
<keyword evidence="8" id="KW-0067">ATP-binding</keyword>
<evidence type="ECO:0000256" key="11">
    <source>
        <dbReference type="ARBA" id="ARBA00029766"/>
    </source>
</evidence>
<evidence type="ECO:0000259" key="13">
    <source>
        <dbReference type="PROSITE" id="PS00794"/>
    </source>
</evidence>
<evidence type="ECO:0000256" key="8">
    <source>
        <dbReference type="ARBA" id="ARBA00022840"/>
    </source>
</evidence>
<gene>
    <name evidence="14" type="primary">folK</name>
    <name evidence="14" type="ORF">M8A51_00560</name>
</gene>